<feature type="domain" description="Helicase ATP-binding" evidence="3">
    <location>
        <begin position="84"/>
        <end position="264"/>
    </location>
</feature>
<dbReference type="InterPro" id="IPR014001">
    <property type="entry name" value="Helicase_ATP-bd"/>
</dbReference>
<proteinExistence type="predicted"/>
<dbReference type="Gene3D" id="3.40.50.300">
    <property type="entry name" value="P-loop containing nucleotide triphosphate hydrolases"/>
    <property type="match status" value="2"/>
</dbReference>
<evidence type="ECO:0000256" key="1">
    <source>
        <dbReference type="ARBA" id="ARBA00022741"/>
    </source>
</evidence>
<keyword evidence="5" id="KW-0347">Helicase</keyword>
<dbReference type="EMBL" id="CP000473">
    <property type="protein sequence ID" value="ABJ81768.1"/>
    <property type="molecule type" value="Genomic_DNA"/>
</dbReference>
<dbReference type="OrthoDB" id="143059at2"/>
<keyword evidence="2" id="KW-0067">ATP-binding</keyword>
<dbReference type="Pfam" id="PF22982">
    <property type="entry name" value="WHD_HRQ1"/>
    <property type="match status" value="1"/>
</dbReference>
<evidence type="ECO:0000259" key="4">
    <source>
        <dbReference type="PROSITE" id="PS51194"/>
    </source>
</evidence>
<name>Q02AZ8_SOLUE</name>
<dbReference type="Pfam" id="PF00270">
    <property type="entry name" value="DEAD"/>
    <property type="match status" value="1"/>
</dbReference>
<dbReference type="PANTHER" id="PTHR47957:SF3">
    <property type="entry name" value="ATP-DEPENDENT HELICASE HRQ1"/>
    <property type="match status" value="1"/>
</dbReference>
<dbReference type="SMART" id="SM00490">
    <property type="entry name" value="HELICc"/>
    <property type="match status" value="1"/>
</dbReference>
<sequence length="786" mass="87473">MNLSLGFPGFSKELAVTPKQSLEAVVSYFRSAHKEPDSAVRAIHHQPASEGEFSEMPAAVDSRLRAALAKRGIERLYTHQADAFDQIQAGKHVVIVTPTASGKTLCYNLPVLNLLLRDEGARAMYLFPTKALAEDQLHEFQGAVEEMGSEIRAFTYDGDTPQDARRAIRSRANVVLTNPDMLHSGILPHHTRWARYFENLRYIVIDELHYYRGVYGSHLANLLRRLSRICEFYNSKPQFICCSATIANPKELAEALTGEPFELVERNGAPRGEKFFIFYNPPVVNRQLGIRRSYIAETRRMALKFIENNLQTLVFANNRLATEVLVTYLKDACDRGPIPSETVRGYRGGYLPRERREIEQSLRAGKIRAVVATNALELGIDIGSLDAVVMAGYPGTIASSWQRAGRAGRRQSTSAAVMVASSAPLDQYIVEHPDYFFGRSPEHAYINPENLEIFLAHLKCAAFELPLRDDEKFGRHDLAEICRYLEEAGFLHHSAAAWHWTSDTYPADATSLRSVTSDNFVVVDITGEAKVIAEVSFPTALTTLHEKAIYLHEARQFHVERFDYDQRKAYVKSVDCDYYTDAIDYTQVKVLEEMEGEPQNGARRLHGDVRVTRQIVGFKKIKFYTMENVGAGKLNMPEQEMHTTAFWLHFPAAFLARFAEFTPTEKQSGISGLGNALRTVASLLLMCDPRDLGVALSEEIAGGLEAFEPNLYLYDNYPGGIGQSGPLYRLAPQLLRQTAGLLAACACEAGCPSCVGPSGETGERGKLVAARILAELMGTAEQITAA</sequence>
<dbReference type="GO" id="GO:0006289">
    <property type="term" value="P:nucleotide-excision repair"/>
    <property type="evidence" value="ECO:0007669"/>
    <property type="project" value="TreeGrafter"/>
</dbReference>
<dbReference type="CDD" id="cd17923">
    <property type="entry name" value="DEXHc_Hrq1-like"/>
    <property type="match status" value="1"/>
</dbReference>
<dbReference type="InterPro" id="IPR001650">
    <property type="entry name" value="Helicase_C-like"/>
</dbReference>
<dbReference type="SMART" id="SM00487">
    <property type="entry name" value="DEXDc"/>
    <property type="match status" value="1"/>
</dbReference>
<evidence type="ECO:0000256" key="2">
    <source>
        <dbReference type="ARBA" id="ARBA00022840"/>
    </source>
</evidence>
<dbReference type="InterPro" id="IPR055227">
    <property type="entry name" value="HRQ1_WHD"/>
</dbReference>
<dbReference type="eggNOG" id="COG1111">
    <property type="taxonomic scope" value="Bacteria"/>
</dbReference>
<dbReference type="InParanoid" id="Q02AZ8"/>
<dbReference type="InterPro" id="IPR011545">
    <property type="entry name" value="DEAD/DEAH_box_helicase_dom"/>
</dbReference>
<dbReference type="InterPro" id="IPR027417">
    <property type="entry name" value="P-loop_NTPase"/>
</dbReference>
<dbReference type="eggNOG" id="COG1205">
    <property type="taxonomic scope" value="Bacteria"/>
</dbReference>
<dbReference type="PROSITE" id="PS51192">
    <property type="entry name" value="HELICASE_ATP_BIND_1"/>
    <property type="match status" value="1"/>
</dbReference>
<dbReference type="HOGENOM" id="CLU_000809_3_2_0"/>
<organism evidence="5">
    <name type="scientific">Solibacter usitatus (strain Ellin6076)</name>
    <dbReference type="NCBI Taxonomy" id="234267"/>
    <lineage>
        <taxon>Bacteria</taxon>
        <taxon>Pseudomonadati</taxon>
        <taxon>Acidobacteriota</taxon>
        <taxon>Terriglobia</taxon>
        <taxon>Bryobacterales</taxon>
        <taxon>Solibacteraceae</taxon>
        <taxon>Candidatus Solibacter</taxon>
    </lineage>
</organism>
<dbReference type="PROSITE" id="PS51194">
    <property type="entry name" value="HELICASE_CTER"/>
    <property type="match status" value="1"/>
</dbReference>
<evidence type="ECO:0000313" key="5">
    <source>
        <dbReference type="EMBL" id="ABJ81768.1"/>
    </source>
</evidence>
<dbReference type="GO" id="GO:0005524">
    <property type="term" value="F:ATP binding"/>
    <property type="evidence" value="ECO:0007669"/>
    <property type="project" value="UniProtKB-KW"/>
</dbReference>
<dbReference type="Pfam" id="PF09369">
    <property type="entry name" value="MZB"/>
    <property type="match status" value="1"/>
</dbReference>
<dbReference type="CDD" id="cd18797">
    <property type="entry name" value="SF2_C_Hrq"/>
    <property type="match status" value="1"/>
</dbReference>
<keyword evidence="5" id="KW-0378">Hydrolase</keyword>
<dbReference type="STRING" id="234267.Acid_0769"/>
<dbReference type="InterPro" id="IPR018973">
    <property type="entry name" value="MZB"/>
</dbReference>
<dbReference type="Pfam" id="PF00271">
    <property type="entry name" value="Helicase_C"/>
    <property type="match status" value="1"/>
</dbReference>
<accession>Q02AZ8</accession>
<dbReference type="SUPFAM" id="SSF52540">
    <property type="entry name" value="P-loop containing nucleoside triphosphate hydrolases"/>
    <property type="match status" value="1"/>
</dbReference>
<dbReference type="PANTHER" id="PTHR47957">
    <property type="entry name" value="ATP-DEPENDENT HELICASE HRQ1"/>
    <property type="match status" value="1"/>
</dbReference>
<reference evidence="5" key="1">
    <citation type="submission" date="2006-10" db="EMBL/GenBank/DDBJ databases">
        <title>Complete sequence of Solibacter usitatus Ellin6076.</title>
        <authorList>
            <consortium name="US DOE Joint Genome Institute"/>
            <person name="Copeland A."/>
            <person name="Lucas S."/>
            <person name="Lapidus A."/>
            <person name="Barry K."/>
            <person name="Detter J.C."/>
            <person name="Glavina del Rio T."/>
            <person name="Hammon N."/>
            <person name="Israni S."/>
            <person name="Dalin E."/>
            <person name="Tice H."/>
            <person name="Pitluck S."/>
            <person name="Thompson L.S."/>
            <person name="Brettin T."/>
            <person name="Bruce D."/>
            <person name="Han C."/>
            <person name="Tapia R."/>
            <person name="Gilna P."/>
            <person name="Schmutz J."/>
            <person name="Larimer F."/>
            <person name="Land M."/>
            <person name="Hauser L."/>
            <person name="Kyrpides N."/>
            <person name="Mikhailova N."/>
            <person name="Janssen P.H."/>
            <person name="Kuske C.R."/>
            <person name="Richardson P."/>
        </authorList>
    </citation>
    <scope>NUCLEOTIDE SEQUENCE</scope>
    <source>
        <strain evidence="5">Ellin6076</strain>
    </source>
</reference>
<evidence type="ECO:0000259" key="3">
    <source>
        <dbReference type="PROSITE" id="PS51192"/>
    </source>
</evidence>
<dbReference type="GO" id="GO:0003676">
    <property type="term" value="F:nucleic acid binding"/>
    <property type="evidence" value="ECO:0007669"/>
    <property type="project" value="InterPro"/>
</dbReference>
<keyword evidence="1" id="KW-0547">Nucleotide-binding</keyword>
<gene>
    <name evidence="5" type="ordered locus">Acid_0769</name>
</gene>
<dbReference type="AlphaFoldDB" id="Q02AZ8"/>
<dbReference type="GO" id="GO:0036297">
    <property type="term" value="P:interstrand cross-link repair"/>
    <property type="evidence" value="ECO:0007669"/>
    <property type="project" value="TreeGrafter"/>
</dbReference>
<dbReference type="GO" id="GO:0043138">
    <property type="term" value="F:3'-5' DNA helicase activity"/>
    <property type="evidence" value="ECO:0007669"/>
    <property type="project" value="TreeGrafter"/>
</dbReference>
<feature type="domain" description="Helicase C-terminal" evidence="4">
    <location>
        <begin position="298"/>
        <end position="452"/>
    </location>
</feature>
<protein>
    <submittedName>
        <fullName evidence="5">DEAD/DEAH box helicase domain protein</fullName>
    </submittedName>
</protein>
<dbReference type="KEGG" id="sus:Acid_0769"/>